<evidence type="ECO:0000256" key="2">
    <source>
        <dbReference type="SAM" id="SignalP"/>
    </source>
</evidence>
<feature type="region of interest" description="Disordered" evidence="1">
    <location>
        <begin position="25"/>
        <end position="47"/>
    </location>
</feature>
<gene>
    <name evidence="3" type="ORF">GCM10009804_01060</name>
</gene>
<dbReference type="RefSeq" id="WP_344231269.1">
    <property type="nucleotide sequence ID" value="NZ_BAAAPH010000001.1"/>
</dbReference>
<name>A0ABP4MPY9_9ACTN</name>
<reference evidence="4" key="1">
    <citation type="journal article" date="2019" name="Int. J. Syst. Evol. Microbiol.">
        <title>The Global Catalogue of Microorganisms (GCM) 10K type strain sequencing project: providing services to taxonomists for standard genome sequencing and annotation.</title>
        <authorList>
            <consortium name="The Broad Institute Genomics Platform"/>
            <consortium name="The Broad Institute Genome Sequencing Center for Infectious Disease"/>
            <person name="Wu L."/>
            <person name="Ma J."/>
        </authorList>
    </citation>
    <scope>NUCLEOTIDE SEQUENCE [LARGE SCALE GENOMIC DNA]</scope>
    <source>
        <strain evidence="4">JCM 15572</strain>
    </source>
</reference>
<comment type="caution">
    <text evidence="3">The sequence shown here is derived from an EMBL/GenBank/DDBJ whole genome shotgun (WGS) entry which is preliminary data.</text>
</comment>
<evidence type="ECO:0000313" key="3">
    <source>
        <dbReference type="EMBL" id="GAA1548511.1"/>
    </source>
</evidence>
<sequence length="47" mass="4841">MKRRALLALVVAVPLALGLAACDPEPTGYRPSVPADLPTPTVAKATK</sequence>
<dbReference type="PROSITE" id="PS51257">
    <property type="entry name" value="PROKAR_LIPOPROTEIN"/>
    <property type="match status" value="1"/>
</dbReference>
<keyword evidence="4" id="KW-1185">Reference proteome</keyword>
<organism evidence="3 4">
    <name type="scientific">Kribbella hippodromi</name>
    <dbReference type="NCBI Taxonomy" id="434347"/>
    <lineage>
        <taxon>Bacteria</taxon>
        <taxon>Bacillati</taxon>
        <taxon>Actinomycetota</taxon>
        <taxon>Actinomycetes</taxon>
        <taxon>Propionibacteriales</taxon>
        <taxon>Kribbellaceae</taxon>
        <taxon>Kribbella</taxon>
    </lineage>
</organism>
<keyword evidence="2" id="KW-0732">Signal</keyword>
<protein>
    <submittedName>
        <fullName evidence="3">Uncharacterized protein</fullName>
    </submittedName>
</protein>
<accession>A0ABP4MPY9</accession>
<proteinExistence type="predicted"/>
<dbReference type="Proteomes" id="UP001501705">
    <property type="component" value="Unassembled WGS sequence"/>
</dbReference>
<evidence type="ECO:0000256" key="1">
    <source>
        <dbReference type="SAM" id="MobiDB-lite"/>
    </source>
</evidence>
<feature type="chain" id="PRO_5047085136" evidence="2">
    <location>
        <begin position="21"/>
        <end position="47"/>
    </location>
</feature>
<dbReference type="EMBL" id="BAAAPH010000001">
    <property type="protein sequence ID" value="GAA1548511.1"/>
    <property type="molecule type" value="Genomic_DNA"/>
</dbReference>
<feature type="signal peptide" evidence="2">
    <location>
        <begin position="1"/>
        <end position="20"/>
    </location>
</feature>
<evidence type="ECO:0000313" key="4">
    <source>
        <dbReference type="Proteomes" id="UP001501705"/>
    </source>
</evidence>